<evidence type="ECO:0000256" key="2">
    <source>
        <dbReference type="ARBA" id="ARBA00005698"/>
    </source>
</evidence>
<keyword evidence="9 15" id="KW-0249">Electron transport</keyword>
<protein>
    <recommendedName>
        <fullName evidence="4 15">NADH-ubiquinone oxidoreductase chain 6</fullName>
        <ecNumber evidence="3 15">7.1.1.2</ecNumber>
    </recommendedName>
</protein>
<dbReference type="Gene3D" id="1.20.120.1200">
    <property type="entry name" value="NADH-ubiquinone/plastoquinone oxidoreductase chain 6, subunit NuoJ"/>
    <property type="match status" value="1"/>
</dbReference>
<feature type="transmembrane region" description="Helical" evidence="15">
    <location>
        <begin position="88"/>
        <end position="110"/>
    </location>
</feature>
<keyword evidence="5 15" id="KW-0813">Transport</keyword>
<reference evidence="16" key="1">
    <citation type="journal article" date="2016" name="Syst. Biol.">
        <title>Bayesian Phylogenetic Estimation of Clade Ages Supports Trans-Atlantic Dispersal of Cichlid Fishes.</title>
        <authorList>
            <person name="Matschiner M."/>
            <person name="Musilova Z."/>
            <person name="Barth J.M."/>
            <person name="Starostova Z."/>
            <person name="Salzburger W."/>
            <person name="Steel M."/>
            <person name="Bouckaert R."/>
        </authorList>
    </citation>
    <scope>NUCLEOTIDE SEQUENCE</scope>
</reference>
<dbReference type="InterPro" id="IPR050269">
    <property type="entry name" value="ComplexI_Subunit6"/>
</dbReference>
<geneLocation type="mitochondrion" evidence="16"/>
<evidence type="ECO:0000256" key="5">
    <source>
        <dbReference type="ARBA" id="ARBA00022448"/>
    </source>
</evidence>
<evidence type="ECO:0000256" key="15">
    <source>
        <dbReference type="RuleBase" id="RU004430"/>
    </source>
</evidence>
<evidence type="ECO:0000256" key="9">
    <source>
        <dbReference type="ARBA" id="ARBA00022982"/>
    </source>
</evidence>
<dbReference type="PANTHER" id="PTHR11435">
    <property type="entry name" value="NADH UBIQUINONE OXIDOREDUCTASE SUBUNIT ND6"/>
    <property type="match status" value="1"/>
</dbReference>
<dbReference type="InterPro" id="IPR001457">
    <property type="entry name" value="NADH_UbQ/plastoQ_OxRdtase_su6"/>
</dbReference>
<dbReference type="AlphaFoldDB" id="A0A1C9UZR2"/>
<dbReference type="EC" id="7.1.1.2" evidence="3 15"/>
<name>A0A1C9UZR2_9CICH</name>
<evidence type="ECO:0000256" key="3">
    <source>
        <dbReference type="ARBA" id="ARBA00012944"/>
    </source>
</evidence>
<proteinExistence type="inferred from homology"/>
<keyword evidence="15" id="KW-0830">Ubiquinone</keyword>
<feature type="transmembrane region" description="Helical" evidence="15">
    <location>
        <begin position="6"/>
        <end position="22"/>
    </location>
</feature>
<evidence type="ECO:0000256" key="4">
    <source>
        <dbReference type="ARBA" id="ARBA00021095"/>
    </source>
</evidence>
<comment type="function">
    <text evidence="15">Core subunit of the mitochondrial membrane respiratory chain NADH dehydrogenase (Complex I) which catalyzes electron transfer from NADH through the respiratory chain, using ubiquinone as an electron acceptor. Essential for the catalytic activity and assembly of complex I.</text>
</comment>
<comment type="similarity">
    <text evidence="2 15">Belongs to the complex I subunit 6 family.</text>
</comment>
<comment type="catalytic activity">
    <reaction evidence="14 15">
        <text>a ubiquinone + NADH + 5 H(+)(in) = a ubiquinol + NAD(+) + 4 H(+)(out)</text>
        <dbReference type="Rhea" id="RHEA:29091"/>
        <dbReference type="Rhea" id="RHEA-COMP:9565"/>
        <dbReference type="Rhea" id="RHEA-COMP:9566"/>
        <dbReference type="ChEBI" id="CHEBI:15378"/>
        <dbReference type="ChEBI" id="CHEBI:16389"/>
        <dbReference type="ChEBI" id="CHEBI:17976"/>
        <dbReference type="ChEBI" id="CHEBI:57540"/>
        <dbReference type="ChEBI" id="CHEBI:57945"/>
        <dbReference type="EC" id="7.1.1.2"/>
    </reaction>
</comment>
<accession>A0A1C9UZR2</accession>
<dbReference type="EMBL" id="KX397358">
    <property type="protein sequence ID" value="AOR87322.1"/>
    <property type="molecule type" value="Genomic_DNA"/>
</dbReference>
<sequence>MAYFMFMIFLFGMVLGLAAVASNPSPYYCALGLVVVAGMGCVILVGHGGPFLSLILFLIYLGGMMVVFAYSAAFAADLYPESWGSWSVLRMMLIYVVGVFVVAFIFWGGWYEETWILVDEFAEFSVFRGMIEGVALVYSVGGAMLILGAWVLLLTLFVVLELTRGLSRGALRAI</sequence>
<gene>
    <name evidence="16" type="primary">ND6</name>
</gene>
<evidence type="ECO:0000256" key="14">
    <source>
        <dbReference type="ARBA" id="ARBA00049551"/>
    </source>
</evidence>
<keyword evidence="12 15" id="KW-0496">Mitochondrion</keyword>
<keyword evidence="6 15" id="KW-0679">Respiratory chain</keyword>
<keyword evidence="7 15" id="KW-0812">Transmembrane</keyword>
<dbReference type="PANTHER" id="PTHR11435:SF1">
    <property type="entry name" value="NADH-UBIQUINONE OXIDOREDUCTASE CHAIN 6"/>
    <property type="match status" value="1"/>
</dbReference>
<feature type="transmembrane region" description="Helical" evidence="15">
    <location>
        <begin position="135"/>
        <end position="160"/>
    </location>
</feature>
<feature type="transmembrane region" description="Helical" evidence="15">
    <location>
        <begin position="27"/>
        <end position="45"/>
    </location>
</feature>
<evidence type="ECO:0000256" key="12">
    <source>
        <dbReference type="ARBA" id="ARBA00023128"/>
    </source>
</evidence>
<evidence type="ECO:0000256" key="10">
    <source>
        <dbReference type="ARBA" id="ARBA00022989"/>
    </source>
</evidence>
<dbReference type="Pfam" id="PF00499">
    <property type="entry name" value="Oxidored_q3"/>
    <property type="match status" value="1"/>
</dbReference>
<dbReference type="GO" id="GO:0031966">
    <property type="term" value="C:mitochondrial membrane"/>
    <property type="evidence" value="ECO:0007669"/>
    <property type="project" value="UniProtKB-SubCell"/>
</dbReference>
<dbReference type="GO" id="GO:0008137">
    <property type="term" value="F:NADH dehydrogenase (ubiquinone) activity"/>
    <property type="evidence" value="ECO:0007669"/>
    <property type="project" value="UniProtKB-UniRule"/>
</dbReference>
<evidence type="ECO:0000256" key="1">
    <source>
        <dbReference type="ARBA" id="ARBA00004225"/>
    </source>
</evidence>
<evidence type="ECO:0000256" key="8">
    <source>
        <dbReference type="ARBA" id="ARBA00022967"/>
    </source>
</evidence>
<evidence type="ECO:0000256" key="6">
    <source>
        <dbReference type="ARBA" id="ARBA00022660"/>
    </source>
</evidence>
<dbReference type="InterPro" id="IPR042106">
    <property type="entry name" value="Nuo/plastoQ_OxRdtase_6_NuoJ"/>
</dbReference>
<evidence type="ECO:0000256" key="7">
    <source>
        <dbReference type="ARBA" id="ARBA00022692"/>
    </source>
</evidence>
<keyword evidence="8 15" id="KW-1278">Translocase</keyword>
<evidence type="ECO:0000313" key="16">
    <source>
        <dbReference type="EMBL" id="AOR87322.1"/>
    </source>
</evidence>
<organism evidence="16">
    <name type="scientific">Bujurquina oenolaemus</name>
    <dbReference type="NCBI Taxonomy" id="1897418"/>
    <lineage>
        <taxon>Eukaryota</taxon>
        <taxon>Metazoa</taxon>
        <taxon>Chordata</taxon>
        <taxon>Craniata</taxon>
        <taxon>Vertebrata</taxon>
        <taxon>Euteleostomi</taxon>
        <taxon>Actinopterygii</taxon>
        <taxon>Neopterygii</taxon>
        <taxon>Teleostei</taxon>
        <taxon>Neoteleostei</taxon>
        <taxon>Acanthomorphata</taxon>
        <taxon>Ovalentaria</taxon>
        <taxon>Cichlomorphae</taxon>
        <taxon>Cichliformes</taxon>
        <taxon>Cichlidae</taxon>
        <taxon>New World cichlids</taxon>
        <taxon>Cichlasomatinae</taxon>
        <taxon>Cichlasomatini</taxon>
        <taxon>Bujurquina</taxon>
    </lineage>
</organism>
<evidence type="ECO:0000256" key="11">
    <source>
        <dbReference type="ARBA" id="ARBA00023027"/>
    </source>
</evidence>
<comment type="subcellular location">
    <subcellularLocation>
        <location evidence="1 15">Mitochondrion membrane</location>
        <topology evidence="1 15">Multi-pass membrane protein</topology>
    </subcellularLocation>
</comment>
<keyword evidence="13 15" id="KW-0472">Membrane</keyword>
<keyword evidence="11 15" id="KW-0520">NAD</keyword>
<evidence type="ECO:0000256" key="13">
    <source>
        <dbReference type="ARBA" id="ARBA00023136"/>
    </source>
</evidence>
<feature type="transmembrane region" description="Helical" evidence="15">
    <location>
        <begin position="51"/>
        <end position="76"/>
    </location>
</feature>
<keyword evidence="10 15" id="KW-1133">Transmembrane helix</keyword>